<evidence type="ECO:0000256" key="6">
    <source>
        <dbReference type="PIRNR" id="PIRNR002756"/>
    </source>
</evidence>
<dbReference type="GO" id="GO:0042301">
    <property type="term" value="F:phosphate ion binding"/>
    <property type="evidence" value="ECO:0007669"/>
    <property type="project" value="InterPro"/>
</dbReference>
<reference evidence="9" key="2">
    <citation type="journal article" date="2021" name="PeerJ">
        <title>Extensive microbial diversity within the chicken gut microbiome revealed by metagenomics and culture.</title>
        <authorList>
            <person name="Gilroy R."/>
            <person name="Ravi A."/>
            <person name="Getino M."/>
            <person name="Pursley I."/>
            <person name="Horton D.L."/>
            <person name="Alikhan N.F."/>
            <person name="Baker D."/>
            <person name="Gharbi K."/>
            <person name="Hall N."/>
            <person name="Watson M."/>
            <person name="Adriaenssens E.M."/>
            <person name="Foster-Nyarko E."/>
            <person name="Jarju S."/>
            <person name="Secka A."/>
            <person name="Antonio M."/>
            <person name="Oren A."/>
            <person name="Chaudhuri R.R."/>
            <person name="La Ragione R."/>
            <person name="Hildebrand F."/>
            <person name="Pallen M.J."/>
        </authorList>
    </citation>
    <scope>NUCLEOTIDE SEQUENCE</scope>
    <source>
        <strain evidence="9">2889</strain>
    </source>
</reference>
<feature type="domain" description="PBP" evidence="8">
    <location>
        <begin position="30"/>
        <end position="312"/>
    </location>
</feature>
<protein>
    <recommendedName>
        <fullName evidence="6">Phosphate-binding protein</fullName>
    </recommendedName>
</protein>
<dbReference type="PIRSF" id="PIRSF002756">
    <property type="entry name" value="PstS"/>
    <property type="match status" value="1"/>
</dbReference>
<evidence type="ECO:0000256" key="1">
    <source>
        <dbReference type="ARBA" id="ARBA00002841"/>
    </source>
</evidence>
<proteinExistence type="inferred from homology"/>
<comment type="subunit">
    <text evidence="3">The complex is composed of two ATP-binding proteins (PstB), two transmembrane proteins (PstC and PstA) and a solute-binding protein (PstS).</text>
</comment>
<dbReference type="InterPro" id="IPR005673">
    <property type="entry name" value="ABC_phos-bd_PstS"/>
</dbReference>
<dbReference type="AlphaFoldDB" id="A0A9D9DSJ2"/>
<dbReference type="CDD" id="cd13565">
    <property type="entry name" value="PBP2_PstS"/>
    <property type="match status" value="1"/>
</dbReference>
<dbReference type="Pfam" id="PF12849">
    <property type="entry name" value="PBP_like_2"/>
    <property type="match status" value="1"/>
</dbReference>
<feature type="signal peptide" evidence="7">
    <location>
        <begin position="1"/>
        <end position="21"/>
    </location>
</feature>
<dbReference type="SUPFAM" id="SSF53850">
    <property type="entry name" value="Periplasmic binding protein-like II"/>
    <property type="match status" value="1"/>
</dbReference>
<evidence type="ECO:0000256" key="2">
    <source>
        <dbReference type="ARBA" id="ARBA00008725"/>
    </source>
</evidence>
<accession>A0A9D9DSJ2</accession>
<dbReference type="InterPro" id="IPR024370">
    <property type="entry name" value="PBP_domain"/>
</dbReference>
<evidence type="ECO:0000313" key="9">
    <source>
        <dbReference type="EMBL" id="MBO8432738.1"/>
    </source>
</evidence>
<comment type="function">
    <text evidence="1">Part of the ABC transporter complex PstSACB involved in phosphate import.</text>
</comment>
<evidence type="ECO:0000256" key="7">
    <source>
        <dbReference type="SAM" id="SignalP"/>
    </source>
</evidence>
<comment type="caution">
    <text evidence="9">The sequence shown here is derived from an EMBL/GenBank/DDBJ whole genome shotgun (WGS) entry which is preliminary data.</text>
</comment>
<dbReference type="PANTHER" id="PTHR42996:SF1">
    <property type="entry name" value="PHOSPHATE-BINDING PROTEIN PSTS"/>
    <property type="match status" value="1"/>
</dbReference>
<evidence type="ECO:0000313" key="10">
    <source>
        <dbReference type="Proteomes" id="UP000823612"/>
    </source>
</evidence>
<name>A0A9D9DSJ2_9BACT</name>
<keyword evidence="7" id="KW-0732">Signal</keyword>
<keyword evidence="4 6" id="KW-0813">Transport</keyword>
<evidence type="ECO:0000256" key="5">
    <source>
        <dbReference type="ARBA" id="ARBA00022592"/>
    </source>
</evidence>
<gene>
    <name evidence="9" type="primary">pstS</name>
    <name evidence="9" type="ORF">IAB08_05540</name>
</gene>
<evidence type="ECO:0000256" key="3">
    <source>
        <dbReference type="ARBA" id="ARBA00011529"/>
    </source>
</evidence>
<evidence type="ECO:0000259" key="8">
    <source>
        <dbReference type="Pfam" id="PF12849"/>
    </source>
</evidence>
<evidence type="ECO:0000256" key="4">
    <source>
        <dbReference type="ARBA" id="ARBA00022448"/>
    </source>
</evidence>
<dbReference type="NCBIfam" id="TIGR00975">
    <property type="entry name" value="3a0107s03"/>
    <property type="match status" value="1"/>
</dbReference>
<dbReference type="PANTHER" id="PTHR42996">
    <property type="entry name" value="PHOSPHATE-BINDING PROTEIN PSTS"/>
    <property type="match status" value="1"/>
</dbReference>
<dbReference type="PROSITE" id="PS51257">
    <property type="entry name" value="PROKAR_LIPOPROTEIN"/>
    <property type="match status" value="1"/>
</dbReference>
<dbReference type="GO" id="GO:0043190">
    <property type="term" value="C:ATP-binding cassette (ABC) transporter complex"/>
    <property type="evidence" value="ECO:0007669"/>
    <property type="project" value="InterPro"/>
</dbReference>
<keyword evidence="5 6" id="KW-0592">Phosphate transport</keyword>
<feature type="chain" id="PRO_5038405982" description="Phosphate-binding protein" evidence="7">
    <location>
        <begin position="22"/>
        <end position="349"/>
    </location>
</feature>
<sequence>MKRIFRIIACLVASLAMLAWVSCGSGKSSGLVGAGATFPLPYYNMAFDAYKTATGVAVNYGAQGSGTGIRSLADRLVDFAGSDAFLNDEEMKTMPAVIHVPTCLGAAVLAYNLPGVKELRLTPQLLSDIYMGKLTMWSDPAIAAVNPDVKLPDLKIFPVYRSDGSGTTYVFSYYLSQVSEEWAQEVGAGKALKWPVGMAAKGNPGVAGNIKQTEGAIGYIGSEYAFSARIPMALIQNAAGNFVQPGTESISAAATGNIPDDTRVMITNSASEQAYPISCLTWLLAYQEQSYDGRTIEEAKALQDFLYWMIGEDAQAMTVKVHYAPLSTDMASKAKEQIASMTFNGQPIQ</sequence>
<comment type="similarity">
    <text evidence="2 6">Belongs to the PstS family.</text>
</comment>
<reference evidence="9" key="1">
    <citation type="submission" date="2020-10" db="EMBL/GenBank/DDBJ databases">
        <authorList>
            <person name="Gilroy R."/>
        </authorList>
    </citation>
    <scope>NUCLEOTIDE SEQUENCE</scope>
    <source>
        <strain evidence="9">2889</strain>
    </source>
</reference>
<dbReference type="InterPro" id="IPR050962">
    <property type="entry name" value="Phosphate-bind_PstS"/>
</dbReference>
<organism evidence="9 10">
    <name type="scientific">Candidatus Pullibacteroides excrementavium</name>
    <dbReference type="NCBI Taxonomy" id="2840905"/>
    <lineage>
        <taxon>Bacteria</taxon>
        <taxon>Pseudomonadati</taxon>
        <taxon>Bacteroidota</taxon>
        <taxon>Bacteroidia</taxon>
        <taxon>Bacteroidales</taxon>
        <taxon>Candidatus Pullibacteroides</taxon>
    </lineage>
</organism>
<dbReference type="GO" id="GO:0035435">
    <property type="term" value="P:phosphate ion transmembrane transport"/>
    <property type="evidence" value="ECO:0007669"/>
    <property type="project" value="InterPro"/>
</dbReference>
<dbReference type="Gene3D" id="3.40.190.10">
    <property type="entry name" value="Periplasmic binding protein-like II"/>
    <property type="match status" value="2"/>
</dbReference>
<dbReference type="Proteomes" id="UP000823612">
    <property type="component" value="Unassembled WGS sequence"/>
</dbReference>
<dbReference type="EMBL" id="JADIMZ010000085">
    <property type="protein sequence ID" value="MBO8432738.1"/>
    <property type="molecule type" value="Genomic_DNA"/>
</dbReference>